<evidence type="ECO:0000313" key="6">
    <source>
        <dbReference type="EMBL" id="EDW74805.1"/>
    </source>
</evidence>
<dbReference type="PRINTS" id="PR00891">
    <property type="entry name" value="RABGDIREP"/>
</dbReference>
<dbReference type="GO" id="GO:0007264">
    <property type="term" value="P:small GTPase-mediated signal transduction"/>
    <property type="evidence" value="ECO:0007669"/>
    <property type="project" value="UniProtKB-UniRule"/>
</dbReference>
<keyword evidence="4 5" id="KW-0963">Cytoplasm</keyword>
<dbReference type="Pfam" id="PF00996">
    <property type="entry name" value="GDI"/>
    <property type="match status" value="2"/>
</dbReference>
<comment type="similarity">
    <text evidence="2 5">Belongs to the Rab GDI family.</text>
</comment>
<dbReference type="SMR" id="B4MRR6"/>
<dbReference type="GO" id="GO:0006886">
    <property type="term" value="P:intracellular protein transport"/>
    <property type="evidence" value="ECO:0007669"/>
    <property type="project" value="InterPro"/>
</dbReference>
<dbReference type="PANTHER" id="PTHR11787">
    <property type="entry name" value="RAB GDP-DISSOCIATION INHIBITOR"/>
    <property type="match status" value="1"/>
</dbReference>
<dbReference type="Gene3D" id="1.10.405.10">
    <property type="entry name" value="Guanine Nucleotide Dissociation Inhibitor, domain 1"/>
    <property type="match status" value="1"/>
</dbReference>
<dbReference type="Gene3D" id="3.50.50.60">
    <property type="entry name" value="FAD/NAD(P)-binding domain"/>
    <property type="match status" value="1"/>
</dbReference>
<evidence type="ECO:0000256" key="3">
    <source>
        <dbReference type="ARBA" id="ARBA00022468"/>
    </source>
</evidence>
<reference evidence="6 7" key="1">
    <citation type="journal article" date="2007" name="Nature">
        <title>Evolution of genes and genomes on the Drosophila phylogeny.</title>
        <authorList>
            <consortium name="Drosophila 12 Genomes Consortium"/>
            <person name="Clark A.G."/>
            <person name="Eisen M.B."/>
            <person name="Smith D.R."/>
            <person name="Bergman C.M."/>
            <person name="Oliver B."/>
            <person name="Markow T.A."/>
            <person name="Kaufman T.C."/>
            <person name="Kellis M."/>
            <person name="Gelbart W."/>
            <person name="Iyer V.N."/>
            <person name="Pollard D.A."/>
            <person name="Sackton T.B."/>
            <person name="Larracuente A.M."/>
            <person name="Singh N.D."/>
            <person name="Abad J.P."/>
            <person name="Abt D.N."/>
            <person name="Adryan B."/>
            <person name="Aguade M."/>
            <person name="Akashi H."/>
            <person name="Anderson W.W."/>
            <person name="Aquadro C.F."/>
            <person name="Ardell D.H."/>
            <person name="Arguello R."/>
            <person name="Artieri C.G."/>
            <person name="Barbash D.A."/>
            <person name="Barker D."/>
            <person name="Barsanti P."/>
            <person name="Batterham P."/>
            <person name="Batzoglou S."/>
            <person name="Begun D."/>
            <person name="Bhutkar A."/>
            <person name="Blanco E."/>
            <person name="Bosak S.A."/>
            <person name="Bradley R.K."/>
            <person name="Brand A.D."/>
            <person name="Brent M.R."/>
            <person name="Brooks A.N."/>
            <person name="Brown R.H."/>
            <person name="Butlin R.K."/>
            <person name="Caggese C."/>
            <person name="Calvi B.R."/>
            <person name="Bernardo de Carvalho A."/>
            <person name="Caspi A."/>
            <person name="Castrezana S."/>
            <person name="Celniker S.E."/>
            <person name="Chang J.L."/>
            <person name="Chapple C."/>
            <person name="Chatterji S."/>
            <person name="Chinwalla A."/>
            <person name="Civetta A."/>
            <person name="Clifton S.W."/>
            <person name="Comeron J.M."/>
            <person name="Costello J.C."/>
            <person name="Coyne J.A."/>
            <person name="Daub J."/>
            <person name="David R.G."/>
            <person name="Delcher A.L."/>
            <person name="Delehaunty K."/>
            <person name="Do C.B."/>
            <person name="Ebling H."/>
            <person name="Edwards K."/>
            <person name="Eickbush T."/>
            <person name="Evans J.D."/>
            <person name="Filipski A."/>
            <person name="Findeiss S."/>
            <person name="Freyhult E."/>
            <person name="Fulton L."/>
            <person name="Fulton R."/>
            <person name="Garcia A.C."/>
            <person name="Gardiner A."/>
            <person name="Garfield D.A."/>
            <person name="Garvin B.E."/>
            <person name="Gibson G."/>
            <person name="Gilbert D."/>
            <person name="Gnerre S."/>
            <person name="Godfrey J."/>
            <person name="Good R."/>
            <person name="Gotea V."/>
            <person name="Gravely B."/>
            <person name="Greenberg A.J."/>
            <person name="Griffiths-Jones S."/>
            <person name="Gross S."/>
            <person name="Guigo R."/>
            <person name="Gustafson E.A."/>
            <person name="Haerty W."/>
            <person name="Hahn M.W."/>
            <person name="Halligan D.L."/>
            <person name="Halpern A.L."/>
            <person name="Halter G.M."/>
            <person name="Han M.V."/>
            <person name="Heger A."/>
            <person name="Hillier L."/>
            <person name="Hinrichs A.S."/>
            <person name="Holmes I."/>
            <person name="Hoskins R.A."/>
            <person name="Hubisz M.J."/>
            <person name="Hultmark D."/>
            <person name="Huntley M.A."/>
            <person name="Jaffe D.B."/>
            <person name="Jagadeeshan S."/>
            <person name="Jeck W.R."/>
            <person name="Johnson J."/>
            <person name="Jones C.D."/>
            <person name="Jordan W.C."/>
            <person name="Karpen G.H."/>
            <person name="Kataoka E."/>
            <person name="Keightley P.D."/>
            <person name="Kheradpour P."/>
            <person name="Kirkness E.F."/>
            <person name="Koerich L.B."/>
            <person name="Kristiansen K."/>
            <person name="Kudrna D."/>
            <person name="Kulathinal R.J."/>
            <person name="Kumar S."/>
            <person name="Kwok R."/>
            <person name="Lander E."/>
            <person name="Langley C.H."/>
            <person name="Lapoint R."/>
            <person name="Lazzaro B.P."/>
            <person name="Lee S.J."/>
            <person name="Levesque L."/>
            <person name="Li R."/>
            <person name="Lin C.F."/>
            <person name="Lin M.F."/>
            <person name="Lindblad-Toh K."/>
            <person name="Llopart A."/>
            <person name="Long M."/>
            <person name="Low L."/>
            <person name="Lozovsky E."/>
            <person name="Lu J."/>
            <person name="Luo M."/>
            <person name="Machado C.A."/>
            <person name="Makalowski W."/>
            <person name="Marzo M."/>
            <person name="Matsuda M."/>
            <person name="Matzkin L."/>
            <person name="McAllister B."/>
            <person name="McBride C.S."/>
            <person name="McKernan B."/>
            <person name="McKernan K."/>
            <person name="Mendez-Lago M."/>
            <person name="Minx P."/>
            <person name="Mollenhauer M.U."/>
            <person name="Montooth K."/>
            <person name="Mount S.M."/>
            <person name="Mu X."/>
            <person name="Myers E."/>
            <person name="Negre B."/>
            <person name="Newfeld S."/>
            <person name="Nielsen R."/>
            <person name="Noor M.A."/>
            <person name="O'Grady P."/>
            <person name="Pachter L."/>
            <person name="Papaceit M."/>
            <person name="Parisi M.J."/>
            <person name="Parisi M."/>
            <person name="Parts L."/>
            <person name="Pedersen J.S."/>
            <person name="Pesole G."/>
            <person name="Phillippy A.M."/>
            <person name="Ponting C.P."/>
            <person name="Pop M."/>
            <person name="Porcelli D."/>
            <person name="Powell J.R."/>
            <person name="Prohaska S."/>
            <person name="Pruitt K."/>
            <person name="Puig M."/>
            <person name="Quesneville H."/>
            <person name="Ram K.R."/>
            <person name="Rand D."/>
            <person name="Rasmussen M.D."/>
            <person name="Reed L.K."/>
            <person name="Reenan R."/>
            <person name="Reily A."/>
            <person name="Remington K.A."/>
            <person name="Rieger T.T."/>
            <person name="Ritchie M.G."/>
            <person name="Robin C."/>
            <person name="Rogers Y.H."/>
            <person name="Rohde C."/>
            <person name="Rozas J."/>
            <person name="Rubenfield M.J."/>
            <person name="Ruiz A."/>
            <person name="Russo S."/>
            <person name="Salzberg S.L."/>
            <person name="Sanchez-Gracia A."/>
            <person name="Saranga D.J."/>
            <person name="Sato H."/>
            <person name="Schaeffer S.W."/>
            <person name="Schatz M.C."/>
            <person name="Schlenke T."/>
            <person name="Schwartz R."/>
            <person name="Segarra C."/>
            <person name="Singh R.S."/>
            <person name="Sirot L."/>
            <person name="Sirota M."/>
            <person name="Sisneros N.B."/>
            <person name="Smith C.D."/>
            <person name="Smith T.F."/>
            <person name="Spieth J."/>
            <person name="Stage D.E."/>
            <person name="Stark A."/>
            <person name="Stephan W."/>
            <person name="Strausberg R.L."/>
            <person name="Strempel S."/>
            <person name="Sturgill D."/>
            <person name="Sutton G."/>
            <person name="Sutton G.G."/>
            <person name="Tao W."/>
            <person name="Teichmann S."/>
            <person name="Tobari Y.N."/>
            <person name="Tomimura Y."/>
            <person name="Tsolas J.M."/>
            <person name="Valente V.L."/>
            <person name="Venter E."/>
            <person name="Venter J.C."/>
            <person name="Vicario S."/>
            <person name="Vieira F.G."/>
            <person name="Vilella A.J."/>
            <person name="Villasante A."/>
            <person name="Walenz B."/>
            <person name="Wang J."/>
            <person name="Wasserman M."/>
            <person name="Watts T."/>
            <person name="Wilson D."/>
            <person name="Wilson R.K."/>
            <person name="Wing R.A."/>
            <person name="Wolfner M.F."/>
            <person name="Wong A."/>
            <person name="Wong G.K."/>
            <person name="Wu C.I."/>
            <person name="Wu G."/>
            <person name="Yamamoto D."/>
            <person name="Yang H.P."/>
            <person name="Yang S.P."/>
            <person name="Yorke J.A."/>
            <person name="Yoshida K."/>
            <person name="Zdobnov E."/>
            <person name="Zhang P."/>
            <person name="Zhang Y."/>
            <person name="Zimin A.V."/>
            <person name="Baldwin J."/>
            <person name="Abdouelleil A."/>
            <person name="Abdulkadir J."/>
            <person name="Abebe A."/>
            <person name="Abera B."/>
            <person name="Abreu J."/>
            <person name="Acer S.C."/>
            <person name="Aftuck L."/>
            <person name="Alexander A."/>
            <person name="An P."/>
            <person name="Anderson E."/>
            <person name="Anderson S."/>
            <person name="Arachi H."/>
            <person name="Azer M."/>
            <person name="Bachantsang P."/>
            <person name="Barry A."/>
            <person name="Bayul T."/>
            <person name="Berlin A."/>
            <person name="Bessette D."/>
            <person name="Bloom T."/>
            <person name="Blye J."/>
            <person name="Boguslavskiy L."/>
            <person name="Bonnet C."/>
            <person name="Boukhgalter B."/>
            <person name="Bourzgui I."/>
            <person name="Brown A."/>
            <person name="Cahill P."/>
            <person name="Channer S."/>
            <person name="Cheshatsang Y."/>
            <person name="Chuda L."/>
            <person name="Citroen M."/>
            <person name="Collymore A."/>
            <person name="Cooke P."/>
            <person name="Costello M."/>
            <person name="D'Aco K."/>
            <person name="Daza R."/>
            <person name="De Haan G."/>
            <person name="DeGray S."/>
            <person name="DeMaso C."/>
            <person name="Dhargay N."/>
            <person name="Dooley K."/>
            <person name="Dooley E."/>
            <person name="Doricent M."/>
            <person name="Dorje P."/>
            <person name="Dorjee K."/>
            <person name="Dupes A."/>
            <person name="Elong R."/>
            <person name="Falk J."/>
            <person name="Farina A."/>
            <person name="Faro S."/>
            <person name="Ferguson D."/>
            <person name="Fisher S."/>
            <person name="Foley C.D."/>
            <person name="Franke A."/>
            <person name="Friedrich D."/>
            <person name="Gadbois L."/>
            <person name="Gearin G."/>
            <person name="Gearin C.R."/>
            <person name="Giannoukos G."/>
            <person name="Goode T."/>
            <person name="Graham J."/>
            <person name="Grandbois E."/>
            <person name="Grewal S."/>
            <person name="Gyaltsen K."/>
            <person name="Hafez N."/>
            <person name="Hagos B."/>
            <person name="Hall J."/>
            <person name="Henson C."/>
            <person name="Hollinger A."/>
            <person name="Honan T."/>
            <person name="Huard M.D."/>
            <person name="Hughes L."/>
            <person name="Hurhula B."/>
            <person name="Husby M.E."/>
            <person name="Kamat A."/>
            <person name="Kanga B."/>
            <person name="Kashin S."/>
            <person name="Khazanovich D."/>
            <person name="Kisner P."/>
            <person name="Lance K."/>
            <person name="Lara M."/>
            <person name="Lee W."/>
            <person name="Lennon N."/>
            <person name="Letendre F."/>
            <person name="LeVine R."/>
            <person name="Lipovsky A."/>
            <person name="Liu X."/>
            <person name="Liu J."/>
            <person name="Liu S."/>
            <person name="Lokyitsang T."/>
            <person name="Lokyitsang Y."/>
            <person name="Lubonja R."/>
            <person name="Lui A."/>
            <person name="MacDonald P."/>
            <person name="Magnisalis V."/>
            <person name="Maru K."/>
            <person name="Matthews C."/>
            <person name="McCusker W."/>
            <person name="McDonough S."/>
            <person name="Mehta T."/>
            <person name="Meldrim J."/>
            <person name="Meneus L."/>
            <person name="Mihai O."/>
            <person name="Mihalev A."/>
            <person name="Mihova T."/>
            <person name="Mittelman R."/>
            <person name="Mlenga V."/>
            <person name="Montmayeur A."/>
            <person name="Mulrain L."/>
            <person name="Navidi A."/>
            <person name="Naylor J."/>
            <person name="Negash T."/>
            <person name="Nguyen T."/>
            <person name="Nguyen N."/>
            <person name="Nicol R."/>
            <person name="Norbu C."/>
            <person name="Norbu N."/>
            <person name="Novod N."/>
            <person name="O'Neill B."/>
            <person name="Osman S."/>
            <person name="Markiewicz E."/>
            <person name="Oyono O.L."/>
            <person name="Patti C."/>
            <person name="Phunkhang P."/>
            <person name="Pierre F."/>
            <person name="Priest M."/>
            <person name="Raghuraman S."/>
            <person name="Rege F."/>
            <person name="Reyes R."/>
            <person name="Rise C."/>
            <person name="Rogov P."/>
            <person name="Ross K."/>
            <person name="Ryan E."/>
            <person name="Settipalli S."/>
            <person name="Shea T."/>
            <person name="Sherpa N."/>
            <person name="Shi L."/>
            <person name="Shih D."/>
            <person name="Sparrow T."/>
            <person name="Spaulding J."/>
            <person name="Stalker J."/>
            <person name="Stange-Thomann N."/>
            <person name="Stavropoulos S."/>
            <person name="Stone C."/>
            <person name="Strader C."/>
            <person name="Tesfaye S."/>
            <person name="Thomson T."/>
            <person name="Thoulutsang Y."/>
            <person name="Thoulutsang D."/>
            <person name="Topham K."/>
            <person name="Topping I."/>
            <person name="Tsamla T."/>
            <person name="Vassiliev H."/>
            <person name="Vo A."/>
            <person name="Wangchuk T."/>
            <person name="Wangdi T."/>
            <person name="Weiand M."/>
            <person name="Wilkinson J."/>
            <person name="Wilson A."/>
            <person name="Yadav S."/>
            <person name="Young G."/>
            <person name="Yu Q."/>
            <person name="Zembek L."/>
            <person name="Zhong D."/>
            <person name="Zimmer A."/>
            <person name="Zwirko Z."/>
            <person name="Jaffe D.B."/>
            <person name="Alvarez P."/>
            <person name="Brockman W."/>
            <person name="Butler J."/>
            <person name="Chin C."/>
            <person name="Gnerre S."/>
            <person name="Grabherr M."/>
            <person name="Kleber M."/>
            <person name="Mauceli E."/>
            <person name="MacCallum I."/>
        </authorList>
    </citation>
    <scope>NUCLEOTIDE SEQUENCE [LARGE SCALE GENOMIC DNA]</scope>
    <source>
        <strain evidence="7">Tucson 14030-0811.24</strain>
    </source>
</reference>
<dbReference type="FunFam" id="1.10.405.10:FF:000003">
    <property type="entry name" value="Rab proteins geranylgeranyltransferase component A"/>
    <property type="match status" value="1"/>
</dbReference>
<dbReference type="GO" id="GO:0005634">
    <property type="term" value="C:nucleus"/>
    <property type="evidence" value="ECO:0007669"/>
    <property type="project" value="TreeGrafter"/>
</dbReference>
<dbReference type="eggNOG" id="KOG4405">
    <property type="taxonomic scope" value="Eukaryota"/>
</dbReference>
<dbReference type="AlphaFoldDB" id="B4MRR6"/>
<dbReference type="GO" id="GO:0005829">
    <property type="term" value="C:cytosol"/>
    <property type="evidence" value="ECO:0007669"/>
    <property type="project" value="TreeGrafter"/>
</dbReference>
<comment type="function">
    <text evidence="5">Substrate-binding subunit (component A) of the Rab geranylgeranyltransferase (GGTase) complex. Binds unprenylated Rab proteins and presents the substrate peptide to the catalytic component B. The component A is thought to be regenerated by transferring its prenylated Rab back to the donor membrane.</text>
</comment>
<dbReference type="KEGG" id="dwi:6640691"/>
<evidence type="ECO:0000313" key="7">
    <source>
        <dbReference type="Proteomes" id="UP000007798"/>
    </source>
</evidence>
<evidence type="ECO:0000256" key="4">
    <source>
        <dbReference type="ARBA" id="ARBA00022490"/>
    </source>
</evidence>
<dbReference type="InParanoid" id="B4MRR6"/>
<evidence type="ECO:0000256" key="2">
    <source>
        <dbReference type="ARBA" id="ARBA00005593"/>
    </source>
</evidence>
<organism evidence="6 7">
    <name type="scientific">Drosophila willistoni</name>
    <name type="common">Fruit fly</name>
    <dbReference type="NCBI Taxonomy" id="7260"/>
    <lineage>
        <taxon>Eukaryota</taxon>
        <taxon>Metazoa</taxon>
        <taxon>Ecdysozoa</taxon>
        <taxon>Arthropoda</taxon>
        <taxon>Hexapoda</taxon>
        <taxon>Insecta</taxon>
        <taxon>Pterygota</taxon>
        <taxon>Neoptera</taxon>
        <taxon>Endopterygota</taxon>
        <taxon>Diptera</taxon>
        <taxon>Brachycera</taxon>
        <taxon>Muscomorpha</taxon>
        <taxon>Ephydroidea</taxon>
        <taxon>Drosophilidae</taxon>
        <taxon>Drosophila</taxon>
        <taxon>Sophophora</taxon>
    </lineage>
</organism>
<evidence type="ECO:0000256" key="1">
    <source>
        <dbReference type="ARBA" id="ARBA00004496"/>
    </source>
</evidence>
<keyword evidence="3 5" id="KW-0343">GTPase activation</keyword>
<dbReference type="PhylomeDB" id="B4MRR6"/>
<gene>
    <name evidence="6" type="primary">Dwil\GK15875</name>
    <name evidence="6" type="ORF">Dwil_GK15875</name>
</gene>
<keyword evidence="7" id="KW-1185">Reference proteome</keyword>
<dbReference type="InterPro" id="IPR001738">
    <property type="entry name" value="Rab_escort"/>
</dbReference>
<dbReference type="InterPro" id="IPR036188">
    <property type="entry name" value="FAD/NAD-bd_sf"/>
</dbReference>
<protein>
    <recommendedName>
        <fullName evidence="5">Rab proteins geranylgeranyltransferase component A</fullName>
    </recommendedName>
</protein>
<dbReference type="FunCoup" id="B4MRR6">
    <property type="interactions" value="485"/>
</dbReference>
<dbReference type="Gene3D" id="3.30.519.10">
    <property type="entry name" value="Guanine Nucleotide Dissociation Inhibitor, domain 2"/>
    <property type="match status" value="1"/>
</dbReference>
<proteinExistence type="inferred from homology"/>
<sequence length="512" mass="56607">MSDELPEAFDLVVMGTGFTESCIAAAASRIGKTVLHLDKNEYYGGDSWGSFSLDALCSLLEKEVSESSALRNGSYTWHNVAAVDWDTDAPAVWTREAILAKSRRFNLDLCPRVLYAAGELVQLLIRSNICRYAEFRAVDHVCMNNNGEILSVPCSRSDVFNTKILTMVEKRLLMKFLMACNDYGEDKCNEDSLAFRGRSFVEYLQAQRVTEKIASCVMQSIAMCGPNSTFEEGMQRTQRFLSSLGRYGNTPFLFPMYGCGELPQCFCRLCAVFGGIYCLKRSVDAVSMDSQSQELLVSCEGKTLRAKHLVSGPGQVPINPVTPMRPNISRGLFISCSPLGNEEINKGGGGVNLLRLLADGGTREAIVIQLSHYSGACPEGLYIFHITTPAQSEDPIADLAPFTSQIFQNISQIVFSSHFTLYSPQSVEANALPLSIHCTSGPIYEIDYDAAISEAHRIFKELYPNEEFLPRAPDPEEIVIDGEDPSALNEHSLPEDLRAQLHDMELNSTENQ</sequence>
<dbReference type="GO" id="GO:0016192">
    <property type="term" value="P:vesicle-mediated transport"/>
    <property type="evidence" value="ECO:0007669"/>
    <property type="project" value="TreeGrafter"/>
</dbReference>
<dbReference type="GO" id="GO:0005968">
    <property type="term" value="C:Rab-protein geranylgeranyltransferase complex"/>
    <property type="evidence" value="ECO:0007669"/>
    <property type="project" value="UniProtKB-UniRule"/>
</dbReference>
<dbReference type="SUPFAM" id="SSF51905">
    <property type="entry name" value="FAD/NAD(P)-binding domain"/>
    <property type="match status" value="1"/>
</dbReference>
<dbReference type="HOGENOM" id="CLU_021695_4_1_1"/>
<dbReference type="Proteomes" id="UP000007798">
    <property type="component" value="Unassembled WGS sequence"/>
</dbReference>
<dbReference type="PANTHER" id="PTHR11787:SF4">
    <property type="entry name" value="CHM, RAB ESCORT PROTEIN 1"/>
    <property type="match status" value="1"/>
</dbReference>
<name>B4MRR6_DROWI</name>
<dbReference type="GO" id="GO:0005092">
    <property type="term" value="F:GDP-dissociation inhibitor activity"/>
    <property type="evidence" value="ECO:0007669"/>
    <property type="project" value="InterPro"/>
</dbReference>
<dbReference type="STRING" id="7260.B4MRR6"/>
<dbReference type="GO" id="GO:0005096">
    <property type="term" value="F:GTPase activator activity"/>
    <property type="evidence" value="ECO:0007669"/>
    <property type="project" value="UniProtKB-UniRule"/>
</dbReference>
<accession>B4MRR6</accession>
<dbReference type="PIRSF" id="PIRSF016550">
    <property type="entry name" value="Rab_ger_ger_transf_A_euk"/>
    <property type="match status" value="1"/>
</dbReference>
<comment type="subcellular location">
    <subcellularLocation>
        <location evidence="1 5">Cytoplasm</location>
    </subcellularLocation>
</comment>
<evidence type="ECO:0000256" key="5">
    <source>
        <dbReference type="PIRNR" id="PIRNR016550"/>
    </source>
</evidence>
<dbReference type="EMBL" id="CH963850">
    <property type="protein sequence ID" value="EDW74805.1"/>
    <property type="molecule type" value="Genomic_DNA"/>
</dbReference>
<dbReference type="InterPro" id="IPR018203">
    <property type="entry name" value="GDP_dissociation_inhibitor"/>
</dbReference>
<dbReference type="OMA" id="LMKFLTA"/>
<dbReference type="OrthoDB" id="1923006at2759"/>